<organism evidence="7 8">
    <name type="scientific">Isoalcanivorax pacificus W11-5</name>
    <dbReference type="NCBI Taxonomy" id="391936"/>
    <lineage>
        <taxon>Bacteria</taxon>
        <taxon>Pseudomonadati</taxon>
        <taxon>Pseudomonadota</taxon>
        <taxon>Gammaproteobacteria</taxon>
        <taxon>Oceanospirillales</taxon>
        <taxon>Alcanivoracaceae</taxon>
        <taxon>Isoalcanivorax</taxon>
    </lineage>
</organism>
<dbReference type="InterPro" id="IPR040442">
    <property type="entry name" value="Pyrv_kinase-like_dom_sf"/>
</dbReference>
<proteinExistence type="predicted"/>
<dbReference type="PANTHER" id="PTHR32308">
    <property type="entry name" value="LYASE BETA SUBUNIT, PUTATIVE (AFU_ORTHOLOGUE AFUA_4G13030)-RELATED"/>
    <property type="match status" value="1"/>
</dbReference>
<dbReference type="PIRSF" id="PIRSF015582">
    <property type="entry name" value="Cit_lyase_B"/>
    <property type="match status" value="1"/>
</dbReference>
<reference evidence="7 8" key="1">
    <citation type="journal article" date="2012" name="J. Bacteriol.">
        <title>Genome sequence of an alkane-degrading bacterium, Alcanivorax pacificus type strain W11-5, isolated from deep sea sediment.</title>
        <authorList>
            <person name="Lai Q."/>
            <person name="Shao Z."/>
        </authorList>
    </citation>
    <scope>NUCLEOTIDE SEQUENCE [LARGE SCALE GENOMIC DNA]</scope>
    <source>
        <strain evidence="7 8">W11-5</strain>
    </source>
</reference>
<dbReference type="GO" id="GO:0016829">
    <property type="term" value="F:lyase activity"/>
    <property type="evidence" value="ECO:0007669"/>
    <property type="project" value="UniProtKB-KW"/>
</dbReference>
<evidence type="ECO:0000259" key="6">
    <source>
        <dbReference type="Pfam" id="PF03328"/>
    </source>
</evidence>
<dbReference type="Gene3D" id="3.20.20.60">
    <property type="entry name" value="Phosphoenolpyruvate-binding domains"/>
    <property type="match status" value="1"/>
</dbReference>
<evidence type="ECO:0000256" key="1">
    <source>
        <dbReference type="ARBA" id="ARBA00001946"/>
    </source>
</evidence>
<dbReference type="SUPFAM" id="SSF51621">
    <property type="entry name" value="Phosphoenolpyruvate/pyruvate domain"/>
    <property type="match status" value="1"/>
</dbReference>
<keyword evidence="3 5" id="KW-0460">Magnesium</keyword>
<keyword evidence="2 5" id="KW-0479">Metal-binding</keyword>
<dbReference type="InterPro" id="IPR011206">
    <property type="entry name" value="Citrate_lyase_beta/mcl1/mcl2"/>
</dbReference>
<dbReference type="InterPro" id="IPR015813">
    <property type="entry name" value="Pyrv/PenolPyrv_kinase-like_dom"/>
</dbReference>
<dbReference type="Proteomes" id="UP000006764">
    <property type="component" value="Chromosome"/>
</dbReference>
<feature type="binding site" evidence="4">
    <location>
        <position position="73"/>
    </location>
    <ligand>
        <name>substrate</name>
    </ligand>
</feature>
<feature type="binding site" evidence="5">
    <location>
        <position position="124"/>
    </location>
    <ligand>
        <name>Mg(2+)</name>
        <dbReference type="ChEBI" id="CHEBI:18420"/>
    </ligand>
</feature>
<dbReference type="OrthoDB" id="6831788at2"/>
<evidence type="ECO:0000256" key="3">
    <source>
        <dbReference type="ARBA" id="ARBA00022842"/>
    </source>
</evidence>
<dbReference type="HOGENOM" id="CLU_044864_2_0_6"/>
<feature type="binding site" evidence="4">
    <location>
        <position position="124"/>
    </location>
    <ligand>
        <name>substrate</name>
    </ligand>
</feature>
<dbReference type="KEGG" id="apac:S7S_06580"/>
<keyword evidence="7" id="KW-0456">Lyase</keyword>
<dbReference type="PANTHER" id="PTHR32308:SF10">
    <property type="entry name" value="CITRATE LYASE SUBUNIT BETA"/>
    <property type="match status" value="1"/>
</dbReference>
<evidence type="ECO:0000256" key="4">
    <source>
        <dbReference type="PIRSR" id="PIRSR015582-1"/>
    </source>
</evidence>
<dbReference type="EMBL" id="CP004387">
    <property type="protein sequence ID" value="AJD47732.1"/>
    <property type="molecule type" value="Genomic_DNA"/>
</dbReference>
<dbReference type="GO" id="GO:0000287">
    <property type="term" value="F:magnesium ion binding"/>
    <property type="evidence" value="ECO:0007669"/>
    <property type="project" value="TreeGrafter"/>
</dbReference>
<comment type="cofactor">
    <cofactor evidence="1">
        <name>Mg(2+)</name>
        <dbReference type="ChEBI" id="CHEBI:18420"/>
    </cofactor>
</comment>
<protein>
    <submittedName>
        <fullName evidence="7">Citrate lyase subunit beta</fullName>
    </submittedName>
</protein>
<dbReference type="Pfam" id="PF03328">
    <property type="entry name" value="HpcH_HpaI"/>
    <property type="match status" value="1"/>
</dbReference>
<feature type="domain" description="HpcH/HpaI aldolase/citrate lyase" evidence="6">
    <location>
        <begin position="14"/>
        <end position="221"/>
    </location>
</feature>
<evidence type="ECO:0000256" key="2">
    <source>
        <dbReference type="ARBA" id="ARBA00022723"/>
    </source>
</evidence>
<keyword evidence="8" id="KW-1185">Reference proteome</keyword>
<evidence type="ECO:0000313" key="8">
    <source>
        <dbReference type="Proteomes" id="UP000006764"/>
    </source>
</evidence>
<dbReference type="RefSeq" id="WP_008738978.1">
    <property type="nucleotide sequence ID" value="NZ_CP004387.1"/>
</dbReference>
<dbReference type="InterPro" id="IPR005000">
    <property type="entry name" value="Aldolase/citrate-lyase_domain"/>
</dbReference>
<evidence type="ECO:0000256" key="5">
    <source>
        <dbReference type="PIRSR" id="PIRSR015582-2"/>
    </source>
</evidence>
<name>A0A0B4XN41_9GAMM</name>
<sequence>MAHIEVLNRVPPLRSALFVPASRPERIPRALASGADCVIVDLEDAVATDDKNSARDALAAFLRQHPDSGIAVRVNGCDTPWFSDDLALCRAYPGIRAVVLPKTESARQVTQARTAGLPVWPLIESAAGLLALAEIVRADGVERLSYGGLDLGVDLGLTPGTDGAARMLDAVRYQLLVHARAAGLPAPLETVCTEFNDAATVRRVARLARDSGFAGMLCIHPKQIAPAHDGFGYDAADVAWARRVLDMAAEHHGAAFQLDGRMVDAPVILRAQRIVANTD</sequence>
<dbReference type="GO" id="GO:0006107">
    <property type="term" value="P:oxaloacetate metabolic process"/>
    <property type="evidence" value="ECO:0007669"/>
    <property type="project" value="TreeGrafter"/>
</dbReference>
<gene>
    <name evidence="7" type="ORF">S7S_06580</name>
</gene>
<dbReference type="STRING" id="391936.S7S_06580"/>
<dbReference type="AlphaFoldDB" id="A0A0B4XN41"/>
<evidence type="ECO:0000313" key="7">
    <source>
        <dbReference type="EMBL" id="AJD47732.1"/>
    </source>
</evidence>
<feature type="binding site" evidence="5">
    <location>
        <position position="150"/>
    </location>
    <ligand>
        <name>Mg(2+)</name>
        <dbReference type="ChEBI" id="CHEBI:18420"/>
    </ligand>
</feature>
<accession>A0A0B4XN41</accession>